<dbReference type="Proteomes" id="UP000438429">
    <property type="component" value="Unassembled WGS sequence"/>
</dbReference>
<proteinExistence type="predicted"/>
<comment type="caution">
    <text evidence="2">The sequence shown here is derived from an EMBL/GenBank/DDBJ whole genome shotgun (WGS) entry which is preliminary data.</text>
</comment>
<dbReference type="AlphaFoldDB" id="A0A6A4S2N8"/>
<feature type="region of interest" description="Disordered" evidence="1">
    <location>
        <begin position="1"/>
        <end position="81"/>
    </location>
</feature>
<feature type="compositionally biased region" description="Basic and acidic residues" evidence="1">
    <location>
        <begin position="70"/>
        <end position="81"/>
    </location>
</feature>
<gene>
    <name evidence="2" type="ORF">F2P81_022811</name>
</gene>
<accession>A0A6A4S2N8</accession>
<dbReference type="EMBL" id="VEVO01000020">
    <property type="protein sequence ID" value="KAF0025930.1"/>
    <property type="molecule type" value="Genomic_DNA"/>
</dbReference>
<feature type="compositionally biased region" description="Basic and acidic residues" evidence="1">
    <location>
        <begin position="7"/>
        <end position="25"/>
    </location>
</feature>
<name>A0A6A4S2N8_SCOMX</name>
<feature type="compositionally biased region" description="Basic and acidic residues" evidence="1">
    <location>
        <begin position="34"/>
        <end position="63"/>
    </location>
</feature>
<reference evidence="2 3" key="1">
    <citation type="submission" date="2019-06" db="EMBL/GenBank/DDBJ databases">
        <title>Draft genomes of female and male turbot (Scophthalmus maximus).</title>
        <authorList>
            <person name="Xu H."/>
            <person name="Xu X.-W."/>
            <person name="Shao C."/>
            <person name="Chen S."/>
        </authorList>
    </citation>
    <scope>NUCLEOTIDE SEQUENCE [LARGE SCALE GENOMIC DNA]</scope>
    <source>
        <strain evidence="2">Ysfricsl-2016a</strain>
        <tissue evidence="2">Blood</tissue>
    </source>
</reference>
<organism evidence="2 3">
    <name type="scientific">Scophthalmus maximus</name>
    <name type="common">Turbot</name>
    <name type="synonym">Psetta maxima</name>
    <dbReference type="NCBI Taxonomy" id="52904"/>
    <lineage>
        <taxon>Eukaryota</taxon>
        <taxon>Metazoa</taxon>
        <taxon>Chordata</taxon>
        <taxon>Craniata</taxon>
        <taxon>Vertebrata</taxon>
        <taxon>Euteleostomi</taxon>
        <taxon>Actinopterygii</taxon>
        <taxon>Neopterygii</taxon>
        <taxon>Teleostei</taxon>
        <taxon>Neoteleostei</taxon>
        <taxon>Acanthomorphata</taxon>
        <taxon>Carangaria</taxon>
        <taxon>Pleuronectiformes</taxon>
        <taxon>Pleuronectoidei</taxon>
        <taxon>Scophthalmidae</taxon>
        <taxon>Scophthalmus</taxon>
    </lineage>
</organism>
<evidence type="ECO:0000256" key="1">
    <source>
        <dbReference type="SAM" id="MobiDB-lite"/>
    </source>
</evidence>
<evidence type="ECO:0000313" key="3">
    <source>
        <dbReference type="Proteomes" id="UP000438429"/>
    </source>
</evidence>
<protein>
    <submittedName>
        <fullName evidence="2">Uncharacterized protein</fullName>
    </submittedName>
</protein>
<sequence length="158" mass="18826">MRRRRGWKETDTTRREVADVSDGIRKTKNRKRHRADEKLSERIKDVMEQRKRDRERQEVRVRDEDEEEERSVSLRSESEQERDVMLNRANAVETNLASKDSHWVFVNEVVGDRRETFLRVTGNERLETWLHEETVDEAAQTSDSFVLLLTSSQIIRGN</sequence>
<evidence type="ECO:0000313" key="2">
    <source>
        <dbReference type="EMBL" id="KAF0025930.1"/>
    </source>
</evidence>